<dbReference type="Proteomes" id="UP000016658">
    <property type="component" value="Unassembled WGS sequence"/>
</dbReference>
<keyword evidence="1" id="KW-0812">Transmembrane</keyword>
<feature type="transmembrane region" description="Helical" evidence="1">
    <location>
        <begin position="20"/>
        <end position="38"/>
    </location>
</feature>
<dbReference type="AlphaFoldDB" id="U2R7W3"/>
<name>U2R7W3_9FIRM</name>
<reference evidence="2 3" key="1">
    <citation type="submission" date="2013-06" db="EMBL/GenBank/DDBJ databases">
        <authorList>
            <person name="Weinstock G."/>
            <person name="Sodergren E."/>
            <person name="Lobos E.A."/>
            <person name="Fulton L."/>
            <person name="Fulton R."/>
            <person name="Courtney L."/>
            <person name="Fronick C."/>
            <person name="O'Laughlin M."/>
            <person name="Godfrey J."/>
            <person name="Wilson R.M."/>
            <person name="Miner T."/>
            <person name="Farmer C."/>
            <person name="Delehaunty K."/>
            <person name="Cordes M."/>
            <person name="Minx P."/>
            <person name="Tomlinson C."/>
            <person name="Chen J."/>
            <person name="Wollam A."/>
            <person name="Pepin K.H."/>
            <person name="Bhonagiri V."/>
            <person name="Zhang X."/>
            <person name="Warren W."/>
            <person name="Mitreva M."/>
            <person name="Mardis E.R."/>
            <person name="Wilson R.K."/>
        </authorList>
    </citation>
    <scope>NUCLEOTIDE SEQUENCE [LARGE SCALE GENOMIC DNA]</scope>
    <source>
        <strain evidence="2 3">ATCC 27803</strain>
    </source>
</reference>
<protein>
    <submittedName>
        <fullName evidence="2">Uncharacterized protein</fullName>
    </submittedName>
</protein>
<feature type="transmembrane region" description="Helical" evidence="1">
    <location>
        <begin position="58"/>
        <end position="75"/>
    </location>
</feature>
<dbReference type="InterPro" id="IPR027417">
    <property type="entry name" value="P-loop_NTPase"/>
</dbReference>
<dbReference type="RefSeq" id="WP_035400668.1">
    <property type="nucleotide sequence ID" value="NZ_KI270975.1"/>
</dbReference>
<keyword evidence="1" id="KW-1133">Transmembrane helix</keyword>
<comment type="caution">
    <text evidence="2">The sequence shown here is derived from an EMBL/GenBank/DDBJ whole genome shotgun (WGS) entry which is preliminary data.</text>
</comment>
<accession>U2R7W3</accession>
<organism evidence="2 3">
    <name type="scientific">Faecalitalea cylindroides ATCC 27803</name>
    <dbReference type="NCBI Taxonomy" id="649755"/>
    <lineage>
        <taxon>Bacteria</taxon>
        <taxon>Bacillati</taxon>
        <taxon>Bacillota</taxon>
        <taxon>Erysipelotrichia</taxon>
        <taxon>Erysipelotrichales</taxon>
        <taxon>Erysipelotrichaceae</taxon>
        <taxon>Faecalitalea</taxon>
    </lineage>
</organism>
<evidence type="ECO:0000313" key="3">
    <source>
        <dbReference type="Proteomes" id="UP000016658"/>
    </source>
</evidence>
<proteinExistence type="predicted"/>
<dbReference type="HOGENOM" id="CLU_329766_0_0_9"/>
<evidence type="ECO:0000313" key="2">
    <source>
        <dbReference type="EMBL" id="ERK46792.1"/>
    </source>
</evidence>
<evidence type="ECO:0000256" key="1">
    <source>
        <dbReference type="SAM" id="Phobius"/>
    </source>
</evidence>
<feature type="transmembrane region" description="Helical" evidence="1">
    <location>
        <begin position="327"/>
        <end position="345"/>
    </location>
</feature>
<dbReference type="OrthoDB" id="9803238at2"/>
<dbReference type="EMBL" id="AWVI01000018">
    <property type="protein sequence ID" value="ERK46792.1"/>
    <property type="molecule type" value="Genomic_DNA"/>
</dbReference>
<dbReference type="SUPFAM" id="SSF52540">
    <property type="entry name" value="P-loop containing nucleoside triphosphate hydrolases"/>
    <property type="match status" value="1"/>
</dbReference>
<gene>
    <name evidence="2" type="ORF">HMPREF0367_00341</name>
</gene>
<sequence length="870" mass="104519">MLKNKVAYFNKIIEFVIDKINIFLFLTIFIVLSFFYYYFDLFKHLSFIMKQATFIQDIFSQLLIFFCSVALSFLFNRHHIVKFKYFIKTHLYSYLLKQTDSYNFINRFYSYNRIHQTTQDEVLEILVNNLVKKSVERKCIWIEGESFSGKTSMILHFFRDLIEINNYEELFNALSNRIYYFDLARDDNNIQNIYSKHVNNYYSNCLLIFDNLQKMSYIDFYSTFIPIVKENKDFGIIVLMRTLEDDIGDSLKIKHIFSNLVDDDQHIIMNSLIVNNNLPLKGHYSNDRKMNRIINYHVMSISNSDSKLQNLLFNFGRGEDNEFDETFLIIVLASLFTGSFDYNLLKKLVNGKKQKNLKKLIIRLLKSGVITKSPNSENYYYLNENIADYYFLKLSNNEQYSLSVKRISDKLYEYYNQKNNKQLSFFYGIISENYKEESHQLFNTIAINVNFKELLKKLELLICFRSNIQNEYCKELGILCDRTGRLNKAKKLYLRCDINSNNDIFYRLLQIDHSYIKKKKDFKIEFTSTYLCILDEYWTIHMDMHQGIFQLKKMEELVNKTSKQIEDLISYNLYDACHLMRRIYFDYFRIYYLSGNSEYNSLISVCDDMMPLKYFLKNNLSEFENYYQKFAIGLFLGYCILYDIVFRKKYMQDSVFDNILFPYFSDKNVNSFYDTDDVINFSTEILLNVCNNLYNIADKTYIFVKYHMFSIKLGLDKIKSYNEYEAFVEEYSNFATNEKVIEYKIYAILLRIKINLVKLFDPQNIVDDSFEKNEALEENIKKDFIQIKDRLIEMTYNNKYEIFRVELLESLFQYFIQKLKQIDIKALIETAETNGYKRELVILQYISERNNSLSFNDLRKIFKFYPLVTQ</sequence>
<keyword evidence="1" id="KW-0472">Membrane</keyword>